<keyword evidence="3" id="KW-1185">Reference proteome</keyword>
<feature type="compositionally biased region" description="Basic and acidic residues" evidence="1">
    <location>
        <begin position="144"/>
        <end position="153"/>
    </location>
</feature>
<dbReference type="AlphaFoldDB" id="A0AAN7HIG3"/>
<gene>
    <name evidence="2" type="ORF">C7999DRAFT_18467</name>
</gene>
<reference evidence="2" key="2">
    <citation type="submission" date="2023-05" db="EMBL/GenBank/DDBJ databases">
        <authorList>
            <consortium name="Lawrence Berkeley National Laboratory"/>
            <person name="Steindorff A."/>
            <person name="Hensen N."/>
            <person name="Bonometti L."/>
            <person name="Westerberg I."/>
            <person name="Brannstrom I.O."/>
            <person name="Guillou S."/>
            <person name="Cros-Aarteil S."/>
            <person name="Calhoun S."/>
            <person name="Haridas S."/>
            <person name="Kuo A."/>
            <person name="Mondo S."/>
            <person name="Pangilinan J."/>
            <person name="Riley R."/>
            <person name="Labutti K."/>
            <person name="Andreopoulos B."/>
            <person name="Lipzen A."/>
            <person name="Chen C."/>
            <person name="Yanf M."/>
            <person name="Daum C."/>
            <person name="Ng V."/>
            <person name="Clum A."/>
            <person name="Ohm R."/>
            <person name="Martin F."/>
            <person name="Silar P."/>
            <person name="Natvig D."/>
            <person name="Lalanne C."/>
            <person name="Gautier V."/>
            <person name="Ament-Velasquez S.L."/>
            <person name="Kruys A."/>
            <person name="Hutchinson M.I."/>
            <person name="Powell A.J."/>
            <person name="Barry K."/>
            <person name="Miller A.N."/>
            <person name="Grigoriev I.V."/>
            <person name="Debuchy R."/>
            <person name="Gladieux P."/>
            <person name="Thoren M.H."/>
            <person name="Johannesson H."/>
        </authorList>
    </citation>
    <scope>NUCLEOTIDE SEQUENCE</scope>
    <source>
        <strain evidence="2">CBS 359.72</strain>
    </source>
</reference>
<evidence type="ECO:0000313" key="3">
    <source>
        <dbReference type="Proteomes" id="UP001303647"/>
    </source>
</evidence>
<reference evidence="2" key="1">
    <citation type="journal article" date="2023" name="Mol. Phylogenet. Evol.">
        <title>Genome-scale phylogeny and comparative genomics of the fungal order Sordariales.</title>
        <authorList>
            <person name="Hensen N."/>
            <person name="Bonometti L."/>
            <person name="Westerberg I."/>
            <person name="Brannstrom I.O."/>
            <person name="Guillou S."/>
            <person name="Cros-Aarteil S."/>
            <person name="Calhoun S."/>
            <person name="Haridas S."/>
            <person name="Kuo A."/>
            <person name="Mondo S."/>
            <person name="Pangilinan J."/>
            <person name="Riley R."/>
            <person name="LaButti K."/>
            <person name="Andreopoulos B."/>
            <person name="Lipzen A."/>
            <person name="Chen C."/>
            <person name="Yan M."/>
            <person name="Daum C."/>
            <person name="Ng V."/>
            <person name="Clum A."/>
            <person name="Steindorff A."/>
            <person name="Ohm R.A."/>
            <person name="Martin F."/>
            <person name="Silar P."/>
            <person name="Natvig D.O."/>
            <person name="Lalanne C."/>
            <person name="Gautier V."/>
            <person name="Ament-Velasquez S.L."/>
            <person name="Kruys A."/>
            <person name="Hutchinson M.I."/>
            <person name="Powell A.J."/>
            <person name="Barry K."/>
            <person name="Miller A.N."/>
            <person name="Grigoriev I.V."/>
            <person name="Debuchy R."/>
            <person name="Gladieux P."/>
            <person name="Hiltunen Thoren M."/>
            <person name="Johannesson H."/>
        </authorList>
    </citation>
    <scope>NUCLEOTIDE SEQUENCE</scope>
    <source>
        <strain evidence="2">CBS 359.72</strain>
    </source>
</reference>
<protein>
    <submittedName>
        <fullName evidence="2">Uncharacterized protein</fullName>
    </submittedName>
</protein>
<dbReference type="InterPro" id="IPR012337">
    <property type="entry name" value="RNaseH-like_sf"/>
</dbReference>
<feature type="region of interest" description="Disordered" evidence="1">
    <location>
        <begin position="133"/>
        <end position="153"/>
    </location>
</feature>
<dbReference type="EMBL" id="MU857870">
    <property type="protein sequence ID" value="KAK4243138.1"/>
    <property type="molecule type" value="Genomic_DNA"/>
</dbReference>
<sequence>MVKQDNETRWNSFFESVKRALQLKDPIEIFQRRVVNKRDLKKRLSEEYLFGDDDWSFLGITVDILELVFRFTKRFEDRAPRIAKVAASLHYQRDHFRRQRSIYIDDIANPAINGPDFVGALIFVGHQLPALQPIAPPNTQSEIFSDRPQRQRR</sequence>
<comment type="caution">
    <text evidence="2">The sequence shown here is derived from an EMBL/GenBank/DDBJ whole genome shotgun (WGS) entry which is preliminary data.</text>
</comment>
<proteinExistence type="predicted"/>
<evidence type="ECO:0000256" key="1">
    <source>
        <dbReference type="SAM" id="MobiDB-lite"/>
    </source>
</evidence>
<name>A0AAN7HIG3_9PEZI</name>
<organism evidence="2 3">
    <name type="scientific">Corynascus novoguineensis</name>
    <dbReference type="NCBI Taxonomy" id="1126955"/>
    <lineage>
        <taxon>Eukaryota</taxon>
        <taxon>Fungi</taxon>
        <taxon>Dikarya</taxon>
        <taxon>Ascomycota</taxon>
        <taxon>Pezizomycotina</taxon>
        <taxon>Sordariomycetes</taxon>
        <taxon>Sordariomycetidae</taxon>
        <taxon>Sordariales</taxon>
        <taxon>Chaetomiaceae</taxon>
        <taxon>Corynascus</taxon>
    </lineage>
</organism>
<dbReference type="SUPFAM" id="SSF53098">
    <property type="entry name" value="Ribonuclease H-like"/>
    <property type="match status" value="1"/>
</dbReference>
<evidence type="ECO:0000313" key="2">
    <source>
        <dbReference type="EMBL" id="KAK4243138.1"/>
    </source>
</evidence>
<dbReference type="Proteomes" id="UP001303647">
    <property type="component" value="Unassembled WGS sequence"/>
</dbReference>
<accession>A0AAN7HIG3</accession>